<dbReference type="InterPro" id="IPR036097">
    <property type="entry name" value="HisK_dim/P_sf"/>
</dbReference>
<feature type="transmembrane region" description="Helical" evidence="9">
    <location>
        <begin position="156"/>
        <end position="176"/>
    </location>
</feature>
<dbReference type="PROSITE" id="PS50109">
    <property type="entry name" value="HIS_KIN"/>
    <property type="match status" value="1"/>
</dbReference>
<dbReference type="GO" id="GO:0000155">
    <property type="term" value="F:phosphorelay sensor kinase activity"/>
    <property type="evidence" value="ECO:0007669"/>
    <property type="project" value="InterPro"/>
</dbReference>
<dbReference type="PRINTS" id="PR00344">
    <property type="entry name" value="BCTRLSENSOR"/>
</dbReference>
<dbReference type="SUPFAM" id="SSF55874">
    <property type="entry name" value="ATPase domain of HSP90 chaperone/DNA topoisomerase II/histidine kinase"/>
    <property type="match status" value="1"/>
</dbReference>
<dbReference type="InterPro" id="IPR004358">
    <property type="entry name" value="Sig_transdc_His_kin-like_C"/>
</dbReference>
<dbReference type="Gene3D" id="3.30.565.10">
    <property type="entry name" value="Histidine kinase-like ATPase, C-terminal domain"/>
    <property type="match status" value="1"/>
</dbReference>
<dbReference type="PATRIC" id="fig|1398.25.peg.903"/>
<dbReference type="EC" id="2.7.13.3" evidence="2"/>
<keyword evidence="4" id="KW-0808">Transferase</keyword>
<sequence length="476" mass="54097">MGVLIFTIGFIPIVLAASMQSLYKESKLSLILGFYMLLITAWQFDIGVLFLGKVLSKETILVLFKFLRGGTTFSIPVVYYIAFSIIKGQPALLAGRKWLDKLSNVLLNKKVLYFLIFWSTVIYFINWTSLGTKGLYMANKNGANTLFLFPEYGPLIWLYILHMGSFLLFLILIFMMTKGMVNQNIKRFLARFSLYSLLLYIFGFLSFSPGTGGISSSIGVIIFSTLIVMEFIKLGANIKANYYEIMERQMKLDYTGNLAGSLIHEVKNANQIIKGFSQMLNASAGMDKKDKAYLNMIEKTSEHLDDLVDNYKTYLKSSSTTFKKENLESIIRESLAFSQAILTEHHIEVELLNCYHSLDAYVNKANLKQVFINLIKNSIEAIPEDRKDKRIAIRIEVDQEMIMIHFKDTGTGIGREHWESVFNPFLSLKPEGMGLGLPYVKKIIIEHLGNIRIVESSAEGTHFQIEIPQNGILNMD</sequence>
<keyword evidence="9" id="KW-0472">Membrane</keyword>
<keyword evidence="7" id="KW-0067">ATP-binding</keyword>
<keyword evidence="8" id="KW-0902">Two-component regulatory system</keyword>
<dbReference type="EMBL" id="LQYI01000117">
    <property type="protein sequence ID" value="KYC62862.1"/>
    <property type="molecule type" value="Genomic_DNA"/>
</dbReference>
<dbReference type="RefSeq" id="WP_061575635.1">
    <property type="nucleotide sequence ID" value="NZ_LQYI01000117.1"/>
</dbReference>
<keyword evidence="9" id="KW-1133">Transmembrane helix</keyword>
<evidence type="ECO:0000256" key="1">
    <source>
        <dbReference type="ARBA" id="ARBA00000085"/>
    </source>
</evidence>
<comment type="caution">
    <text evidence="11">The sequence shown here is derived from an EMBL/GenBank/DDBJ whole genome shotgun (WGS) entry which is preliminary data.</text>
</comment>
<keyword evidence="5" id="KW-0547">Nucleotide-binding</keyword>
<comment type="catalytic activity">
    <reaction evidence="1">
        <text>ATP + protein L-histidine = ADP + protein N-phospho-L-histidine.</text>
        <dbReference type="EC" id="2.7.13.3"/>
    </reaction>
</comment>
<dbReference type="Gene3D" id="1.10.287.130">
    <property type="match status" value="1"/>
</dbReference>
<evidence type="ECO:0000313" key="12">
    <source>
        <dbReference type="Proteomes" id="UP000075304"/>
    </source>
</evidence>
<dbReference type="GO" id="GO:0005524">
    <property type="term" value="F:ATP binding"/>
    <property type="evidence" value="ECO:0007669"/>
    <property type="project" value="UniProtKB-KW"/>
</dbReference>
<accession>A0A150K077</accession>
<dbReference type="CDD" id="cd00082">
    <property type="entry name" value="HisKA"/>
    <property type="match status" value="1"/>
</dbReference>
<feature type="domain" description="Histidine kinase" evidence="10">
    <location>
        <begin position="261"/>
        <end position="471"/>
    </location>
</feature>
<evidence type="ECO:0000256" key="7">
    <source>
        <dbReference type="ARBA" id="ARBA00022840"/>
    </source>
</evidence>
<evidence type="ECO:0000256" key="3">
    <source>
        <dbReference type="ARBA" id="ARBA00022553"/>
    </source>
</evidence>
<dbReference type="PANTHER" id="PTHR43065">
    <property type="entry name" value="SENSOR HISTIDINE KINASE"/>
    <property type="match status" value="1"/>
</dbReference>
<feature type="transmembrane region" description="Helical" evidence="9">
    <location>
        <begin position="188"/>
        <end position="207"/>
    </location>
</feature>
<evidence type="ECO:0000256" key="2">
    <source>
        <dbReference type="ARBA" id="ARBA00012438"/>
    </source>
</evidence>
<feature type="transmembrane region" description="Helical" evidence="9">
    <location>
        <begin position="111"/>
        <end position="130"/>
    </location>
</feature>
<dbReference type="PANTHER" id="PTHR43065:SF10">
    <property type="entry name" value="PEROXIDE STRESS-ACTIVATED HISTIDINE KINASE MAK3"/>
    <property type="match status" value="1"/>
</dbReference>
<evidence type="ECO:0000256" key="4">
    <source>
        <dbReference type="ARBA" id="ARBA00022679"/>
    </source>
</evidence>
<feature type="transmembrane region" description="Helical" evidence="9">
    <location>
        <begin position="32"/>
        <end position="51"/>
    </location>
</feature>
<name>A0A150K077_HEYCO</name>
<protein>
    <recommendedName>
        <fullName evidence="2">histidine kinase</fullName>
        <ecNumber evidence="2">2.7.13.3</ecNumber>
    </recommendedName>
</protein>
<gene>
    <name evidence="11" type="ORF">B4099_1896</name>
</gene>
<dbReference type="AlphaFoldDB" id="A0A150K077"/>
<feature type="transmembrane region" description="Helical" evidence="9">
    <location>
        <begin position="213"/>
        <end position="232"/>
    </location>
</feature>
<evidence type="ECO:0000256" key="6">
    <source>
        <dbReference type="ARBA" id="ARBA00022777"/>
    </source>
</evidence>
<reference evidence="11 12" key="1">
    <citation type="submission" date="2016-01" db="EMBL/GenBank/DDBJ databases">
        <title>Genome Sequences of Twelve Sporeforming Bacillus Species Isolated from Foods.</title>
        <authorList>
            <person name="Berendsen E.M."/>
            <person name="Wells-Bennik M.H."/>
            <person name="Krawcyk A.O."/>
            <person name="De Jong A."/>
            <person name="Holsappel S."/>
            <person name="Eijlander R.T."/>
            <person name="Kuipers O.P."/>
        </authorList>
    </citation>
    <scope>NUCLEOTIDE SEQUENCE [LARGE SCALE GENOMIC DNA]</scope>
    <source>
        <strain evidence="11 12">B4099</strain>
    </source>
</reference>
<organism evidence="11 12">
    <name type="scientific">Heyndrickxia coagulans</name>
    <name type="common">Weizmannia coagulans</name>
    <dbReference type="NCBI Taxonomy" id="1398"/>
    <lineage>
        <taxon>Bacteria</taxon>
        <taxon>Bacillati</taxon>
        <taxon>Bacillota</taxon>
        <taxon>Bacilli</taxon>
        <taxon>Bacillales</taxon>
        <taxon>Bacillaceae</taxon>
        <taxon>Heyndrickxia</taxon>
    </lineage>
</organism>
<evidence type="ECO:0000256" key="5">
    <source>
        <dbReference type="ARBA" id="ARBA00022741"/>
    </source>
</evidence>
<proteinExistence type="predicted"/>
<dbReference type="Proteomes" id="UP000075304">
    <property type="component" value="Unassembled WGS sequence"/>
</dbReference>
<keyword evidence="9" id="KW-0812">Transmembrane</keyword>
<dbReference type="InterPro" id="IPR003661">
    <property type="entry name" value="HisK_dim/P_dom"/>
</dbReference>
<evidence type="ECO:0000313" key="11">
    <source>
        <dbReference type="EMBL" id="KYC62862.1"/>
    </source>
</evidence>
<keyword evidence="3" id="KW-0597">Phosphoprotein</keyword>
<dbReference type="SMART" id="SM00387">
    <property type="entry name" value="HATPase_c"/>
    <property type="match status" value="1"/>
</dbReference>
<evidence type="ECO:0000256" key="9">
    <source>
        <dbReference type="SAM" id="Phobius"/>
    </source>
</evidence>
<evidence type="ECO:0000259" key="10">
    <source>
        <dbReference type="PROSITE" id="PS50109"/>
    </source>
</evidence>
<dbReference type="InterPro" id="IPR005467">
    <property type="entry name" value="His_kinase_dom"/>
</dbReference>
<dbReference type="SUPFAM" id="SSF47384">
    <property type="entry name" value="Homodimeric domain of signal transducing histidine kinase"/>
    <property type="match status" value="1"/>
</dbReference>
<dbReference type="Pfam" id="PF02518">
    <property type="entry name" value="HATPase_c"/>
    <property type="match status" value="1"/>
</dbReference>
<keyword evidence="6" id="KW-0418">Kinase</keyword>
<dbReference type="InterPro" id="IPR036890">
    <property type="entry name" value="HATPase_C_sf"/>
</dbReference>
<dbReference type="InterPro" id="IPR003594">
    <property type="entry name" value="HATPase_dom"/>
</dbReference>
<evidence type="ECO:0000256" key="8">
    <source>
        <dbReference type="ARBA" id="ARBA00023012"/>
    </source>
</evidence>